<reference evidence="1" key="1">
    <citation type="submission" date="2023-03" db="EMBL/GenBank/DDBJ databases">
        <title>Andean soil-derived lignocellulolytic bacterial consortium as a source of novel taxa and putative plastic-active enzymes.</title>
        <authorList>
            <person name="Diaz-Garcia L."/>
            <person name="Chuvochina M."/>
            <person name="Feuerriegel G."/>
            <person name="Bunk B."/>
            <person name="Sproer C."/>
            <person name="Streit W.R."/>
            <person name="Rodriguez L.M."/>
            <person name="Overmann J."/>
            <person name="Jimenez D.J."/>
        </authorList>
    </citation>
    <scope>NUCLEOTIDE SEQUENCE</scope>
    <source>
        <strain evidence="1">MAG 3858</strain>
    </source>
</reference>
<accession>A0AAJ5W9L9</accession>
<dbReference type="EMBL" id="CP119313">
    <property type="protein sequence ID" value="WEK20526.1"/>
    <property type="molecule type" value="Genomic_DNA"/>
</dbReference>
<organism evidence="1 2">
    <name type="scientific">Candidatus Pedobacter colombiensis</name>
    <dbReference type="NCBI Taxonomy" id="3121371"/>
    <lineage>
        <taxon>Bacteria</taxon>
        <taxon>Pseudomonadati</taxon>
        <taxon>Bacteroidota</taxon>
        <taxon>Sphingobacteriia</taxon>
        <taxon>Sphingobacteriales</taxon>
        <taxon>Sphingobacteriaceae</taxon>
        <taxon>Pedobacter</taxon>
    </lineage>
</organism>
<evidence type="ECO:0000313" key="1">
    <source>
        <dbReference type="EMBL" id="WEK20526.1"/>
    </source>
</evidence>
<dbReference type="AlphaFoldDB" id="A0AAJ5W9L9"/>
<gene>
    <name evidence="1" type="ORF">P0Y49_05165</name>
</gene>
<evidence type="ECO:0000313" key="2">
    <source>
        <dbReference type="Proteomes" id="UP001214530"/>
    </source>
</evidence>
<dbReference type="Proteomes" id="UP001214530">
    <property type="component" value="Chromosome"/>
</dbReference>
<protein>
    <submittedName>
        <fullName evidence="1">Uncharacterized protein</fullName>
    </submittedName>
</protein>
<proteinExistence type="predicted"/>
<name>A0AAJ5W9L9_9SPHI</name>
<sequence>MEATELHSQDFEIEVNLNGKPTTIQVKTEETTDGAEYFTCMHSGKSLTEIRKEKDGSWEQIWGDLDQQTVNMIGSAISSK</sequence>